<proteinExistence type="predicted"/>
<evidence type="ECO:0000256" key="1">
    <source>
        <dbReference type="ARBA" id="ARBA00003681"/>
    </source>
</evidence>
<feature type="domain" description="HPr" evidence="7">
    <location>
        <begin position="1"/>
        <end position="89"/>
    </location>
</feature>
<dbReference type="PANTHER" id="PTHR33705">
    <property type="entry name" value="PHOSPHOCARRIER PROTEIN HPR"/>
    <property type="match status" value="1"/>
</dbReference>
<comment type="function">
    <text evidence="1">General (non sugar-specific) component of the phosphoenolpyruvate-dependent sugar phosphotransferase system (sugar PTS). This major carbohydrate active-transport system catalyzes the phosphorylation of incoming sugar substrates concomitantly with their translocation across the cell membrane. The phosphoryl group from phosphoenolpyruvate (PEP) is transferred to the phosphoryl carrier protein HPr by enzyme I. Phospho-HPr then transfers it to the PTS EIIA domain.</text>
</comment>
<accession>A0ABX4GWN0</accession>
<comment type="subcellular location">
    <subcellularLocation>
        <location evidence="2">Cytoplasm</location>
    </subcellularLocation>
</comment>
<dbReference type="Pfam" id="PF00381">
    <property type="entry name" value="PTS-HPr"/>
    <property type="match status" value="1"/>
</dbReference>
<organism evidence="8 9">
    <name type="scientific">Terribacillus saccharophilus</name>
    <dbReference type="NCBI Taxonomy" id="361277"/>
    <lineage>
        <taxon>Bacteria</taxon>
        <taxon>Bacillati</taxon>
        <taxon>Bacillota</taxon>
        <taxon>Bacilli</taxon>
        <taxon>Bacillales</taxon>
        <taxon>Bacillaceae</taxon>
        <taxon>Terribacillus</taxon>
    </lineage>
</organism>
<sequence length="94" mass="10356">MLLEKFTVTDKMGIHARPATKLVQTANKFRSNVYLGFEETKVNMKSITGIMKLGITDGMVIEVMTDGEDESEALQTLCELIEKECIGVTAKAIS</sequence>
<keyword evidence="5" id="KW-0813">Transport</keyword>
<evidence type="ECO:0000256" key="4">
    <source>
        <dbReference type="ARBA" id="ARBA00022490"/>
    </source>
</evidence>
<dbReference type="InterPro" id="IPR035895">
    <property type="entry name" value="HPr-like_sf"/>
</dbReference>
<keyword evidence="6" id="KW-0598">Phosphotransferase system</keyword>
<gene>
    <name evidence="8" type="ORF">CHH48_12205</name>
</gene>
<dbReference type="RefSeq" id="WP_095219430.1">
    <property type="nucleotide sequence ID" value="NZ_NPBJ01000023.1"/>
</dbReference>
<protein>
    <recommendedName>
        <fullName evidence="3">Phosphocarrier protein HPr</fullName>
    </recommendedName>
</protein>
<name>A0ABX4GWN0_9BACI</name>
<dbReference type="NCBIfam" id="TIGR01003">
    <property type="entry name" value="PTS_HPr_family"/>
    <property type="match status" value="1"/>
</dbReference>
<dbReference type="InterPro" id="IPR050399">
    <property type="entry name" value="HPr"/>
</dbReference>
<dbReference type="EMBL" id="NPBJ01000023">
    <property type="protein sequence ID" value="PAD99229.1"/>
    <property type="molecule type" value="Genomic_DNA"/>
</dbReference>
<evidence type="ECO:0000256" key="5">
    <source>
        <dbReference type="ARBA" id="ARBA00022597"/>
    </source>
</evidence>
<dbReference type="InterPro" id="IPR001020">
    <property type="entry name" value="PTS_HPr_His_P_site"/>
</dbReference>
<comment type="caution">
    <text evidence="8">The sequence shown here is derived from an EMBL/GenBank/DDBJ whole genome shotgun (WGS) entry which is preliminary data.</text>
</comment>
<dbReference type="Gene3D" id="3.30.1340.10">
    <property type="entry name" value="HPr-like"/>
    <property type="match status" value="1"/>
</dbReference>
<dbReference type="PANTHER" id="PTHR33705:SF2">
    <property type="entry name" value="PHOSPHOCARRIER PROTEIN NPR"/>
    <property type="match status" value="1"/>
</dbReference>
<evidence type="ECO:0000256" key="3">
    <source>
        <dbReference type="ARBA" id="ARBA00020422"/>
    </source>
</evidence>
<dbReference type="PROSITE" id="PS51350">
    <property type="entry name" value="PTS_HPR_DOM"/>
    <property type="match status" value="1"/>
</dbReference>
<dbReference type="InterPro" id="IPR000032">
    <property type="entry name" value="HPr-like"/>
</dbReference>
<evidence type="ECO:0000256" key="2">
    <source>
        <dbReference type="ARBA" id="ARBA00004496"/>
    </source>
</evidence>
<reference evidence="8 9" key="1">
    <citation type="submission" date="2017-07" db="EMBL/GenBank/DDBJ databases">
        <title>Isolation and whole genome analysis of endospore-forming bacteria from heroin.</title>
        <authorList>
            <person name="Kalinowski J."/>
            <person name="Ahrens B."/>
            <person name="Al-Dilaimi A."/>
            <person name="Winkler A."/>
            <person name="Wibberg D."/>
            <person name="Schleenbecker U."/>
            <person name="Ruckert C."/>
            <person name="Wolfel R."/>
            <person name="Grass G."/>
        </authorList>
    </citation>
    <scope>NUCLEOTIDE SEQUENCE [LARGE SCALE GENOMIC DNA]</scope>
    <source>
        <strain evidence="8 9">7517-1</strain>
    </source>
</reference>
<evidence type="ECO:0000313" key="9">
    <source>
        <dbReference type="Proteomes" id="UP000216852"/>
    </source>
</evidence>
<keyword evidence="9" id="KW-1185">Reference proteome</keyword>
<evidence type="ECO:0000259" key="7">
    <source>
        <dbReference type="PROSITE" id="PS51350"/>
    </source>
</evidence>
<dbReference type="SUPFAM" id="SSF55594">
    <property type="entry name" value="HPr-like"/>
    <property type="match status" value="1"/>
</dbReference>
<dbReference type="Proteomes" id="UP000216852">
    <property type="component" value="Unassembled WGS sequence"/>
</dbReference>
<keyword evidence="4" id="KW-0963">Cytoplasm</keyword>
<keyword evidence="5" id="KW-0762">Sugar transport</keyword>
<dbReference type="PRINTS" id="PR00107">
    <property type="entry name" value="PHOSPHOCPHPR"/>
</dbReference>
<evidence type="ECO:0000313" key="8">
    <source>
        <dbReference type="EMBL" id="PAD99229.1"/>
    </source>
</evidence>
<evidence type="ECO:0000256" key="6">
    <source>
        <dbReference type="ARBA" id="ARBA00022683"/>
    </source>
</evidence>
<dbReference type="CDD" id="cd00367">
    <property type="entry name" value="PTS-HPr_like"/>
    <property type="match status" value="1"/>
</dbReference>
<dbReference type="PROSITE" id="PS00369">
    <property type="entry name" value="PTS_HPR_HIS"/>
    <property type="match status" value="1"/>
</dbReference>